<proteinExistence type="predicted"/>
<organism evidence="1">
    <name type="scientific">Thermodesulfobacterium geofontis</name>
    <dbReference type="NCBI Taxonomy" id="1295609"/>
    <lineage>
        <taxon>Bacteria</taxon>
        <taxon>Pseudomonadati</taxon>
        <taxon>Thermodesulfobacteriota</taxon>
        <taxon>Thermodesulfobacteria</taxon>
        <taxon>Thermodesulfobacteriales</taxon>
        <taxon>Thermodesulfobacteriaceae</taxon>
        <taxon>Thermodesulfobacterium</taxon>
    </lineage>
</organism>
<protein>
    <submittedName>
        <fullName evidence="1">Helix-turn-helix domain-containing protein</fullName>
    </submittedName>
</protein>
<evidence type="ECO:0000313" key="1">
    <source>
        <dbReference type="EMBL" id="HHQ15910.1"/>
    </source>
</evidence>
<dbReference type="EMBL" id="DRWR01000068">
    <property type="protein sequence ID" value="HHQ15910.1"/>
    <property type="molecule type" value="Genomic_DNA"/>
</dbReference>
<dbReference type="InterPro" id="IPR009057">
    <property type="entry name" value="Homeodomain-like_sf"/>
</dbReference>
<dbReference type="AlphaFoldDB" id="A0A7V5XG91"/>
<gene>
    <name evidence="1" type="ORF">ENM15_03725</name>
</gene>
<comment type="caution">
    <text evidence="1">The sequence shown here is derived from an EMBL/GenBank/DDBJ whole genome shotgun (WGS) entry which is preliminary data.</text>
</comment>
<dbReference type="SUPFAM" id="SSF46689">
    <property type="entry name" value="Homeodomain-like"/>
    <property type="match status" value="1"/>
</dbReference>
<dbReference type="Pfam" id="PF13565">
    <property type="entry name" value="HTH_32"/>
    <property type="match status" value="1"/>
</dbReference>
<accession>A0A7V5XG91</accession>
<name>A0A7V5XG91_9BACT</name>
<sequence>MKRVWITEVEMKRYKVLIDVLNGSINLRTASLLLGLSYRHTLRLKNRFEAEGIDGLLRRKPSKPPNMKITPEIRQMIVTLRRELYKDFNLLHLKDKLRDIHDIKLSYESLRQILIKEGLHEPRRKRKVYRRRRRMPKAGMLEETRFFSLANSPQAKGRI</sequence>
<reference evidence="1" key="1">
    <citation type="journal article" date="2020" name="mSystems">
        <title>Genome- and Community-Level Interaction Insights into Carbon Utilization and Element Cycling Functions of Hydrothermarchaeota in Hydrothermal Sediment.</title>
        <authorList>
            <person name="Zhou Z."/>
            <person name="Liu Y."/>
            <person name="Xu W."/>
            <person name="Pan J."/>
            <person name="Luo Z.H."/>
            <person name="Li M."/>
        </authorList>
    </citation>
    <scope>NUCLEOTIDE SEQUENCE [LARGE SCALE GENOMIC DNA]</scope>
    <source>
        <strain evidence="1">SpSt-106</strain>
    </source>
</reference>